<comment type="caution">
    <text evidence="2">The sequence shown here is derived from an EMBL/GenBank/DDBJ whole genome shotgun (WGS) entry which is preliminary data.</text>
</comment>
<dbReference type="Proteomes" id="UP000324222">
    <property type="component" value="Unassembled WGS sequence"/>
</dbReference>
<feature type="compositionally biased region" description="Basic residues" evidence="1">
    <location>
        <begin position="24"/>
        <end position="36"/>
    </location>
</feature>
<dbReference type="EMBL" id="VSRR010000013">
    <property type="protein sequence ID" value="MPC07958.1"/>
    <property type="molecule type" value="Genomic_DNA"/>
</dbReference>
<name>A0A5B7CFG9_PORTR</name>
<feature type="compositionally biased region" description="Basic and acidic residues" evidence="1">
    <location>
        <begin position="143"/>
        <end position="154"/>
    </location>
</feature>
<dbReference type="AlphaFoldDB" id="A0A5B7CFG9"/>
<feature type="region of interest" description="Disordered" evidence="1">
    <location>
        <begin position="753"/>
        <end position="803"/>
    </location>
</feature>
<feature type="compositionally biased region" description="Basic and acidic residues" evidence="1">
    <location>
        <begin position="841"/>
        <end position="858"/>
    </location>
</feature>
<proteinExistence type="predicted"/>
<sequence length="929" mass="101393">MSVSLQPPAGWCLLGGSSDSGSPARRRRTPTTHRRGGRDSAQRGLPPASSLAPRWKTGTTTTTTSCSLPHHKLLTLAAAFLSSVTHKLMSAKVQCWLAIIYFFCMSVTLTCDVTRSEPLPLHRSKYEKLQNAHDEESEEESRDEVVMPRKDGRRMSPQPSPRSQDPAVPRHRRHHPMRMRRGKRQAGGQEAGGSKDSKPDGVFICVSDDDSIGSASDLKARINDEYDFEAGDRGDASETISSSVYHAECESVTTHEEDGRVGEGGDPSLIVRRGPKPSRAAIRARARALQEQESRRCTQDRLLGHEYGEKPLLQDDELDSGEEEAKFSDGGEASSGQQPSGLPVEQLSSRANVFPVPRPFRKISLDESSRPREQQLSEEDVFALAPFKSSLKKLNKKVFQSRSQPSSNTVSPLESSNQLIVTPPMANSSPAPVSLATLEAIESAPEPVRLPVQADIIYEESPSEEFPIYENVLLNANGASRAENGTTTPRFHYYENVPVPFTSMAATEASTAVTATLIKNPFVNPFLSESPASHAAGQDTSVHLSIASRPPQAATEQGLASKPCQLASQAVLSQSVDSLSPSSGVGPVASPSLHSTDLFGSMPFSNVTIAPPPSSDAKEFPALSQAALNGVSQFSPSSNSGSQAQYFPPPPEAQPHLTVLTSTPRTHKTQLPGPAPVAAPAPAITKESSLAELDDDADLFGAVPFKPIVQRSCHSGGPRSQTLPANMSSVFQAQMAQMARDDGHMDKLFGDFKVSKTKKSTPPSFRKPRTTHQKLSDSDTSTDDEAVMANRKPKHRDRSKDRLKYKNISEEFEEENMMVLPMKQFSHSKKEKITKKSKKHDKQEKKVEKPEKKPEKNVSFESAGISNMSFEDFTLEENRRELERSRLEAERGGDSLQSPEEDDSDLRTTGGTRFGSLKRGINPFSKLGR</sequence>
<feature type="region of interest" description="Disordered" evidence="1">
    <location>
        <begin position="819"/>
        <end position="929"/>
    </location>
</feature>
<feature type="compositionally biased region" description="Basic and acidic residues" evidence="1">
    <location>
        <begin position="247"/>
        <end position="263"/>
    </location>
</feature>
<reference evidence="2 3" key="1">
    <citation type="submission" date="2019-05" db="EMBL/GenBank/DDBJ databases">
        <title>Another draft genome of Portunus trituberculatus and its Hox gene families provides insights of decapod evolution.</title>
        <authorList>
            <person name="Jeong J.-H."/>
            <person name="Song I."/>
            <person name="Kim S."/>
            <person name="Choi T."/>
            <person name="Kim D."/>
            <person name="Ryu S."/>
            <person name="Kim W."/>
        </authorList>
    </citation>
    <scope>NUCLEOTIDE SEQUENCE [LARGE SCALE GENOMIC DNA]</scope>
    <source>
        <tissue evidence="2">Muscle</tissue>
    </source>
</reference>
<feature type="compositionally biased region" description="Basic and acidic residues" evidence="1">
    <location>
        <begin position="288"/>
        <end position="313"/>
    </location>
</feature>
<protein>
    <submittedName>
        <fullName evidence="2">Uncharacterized protein</fullName>
    </submittedName>
</protein>
<feature type="compositionally biased region" description="Polar residues" evidence="1">
    <location>
        <begin position="334"/>
        <end position="350"/>
    </location>
</feature>
<evidence type="ECO:0000256" key="1">
    <source>
        <dbReference type="SAM" id="MobiDB-lite"/>
    </source>
</evidence>
<evidence type="ECO:0000313" key="2">
    <source>
        <dbReference type="EMBL" id="MPC07958.1"/>
    </source>
</evidence>
<dbReference type="OrthoDB" id="2018507at2759"/>
<gene>
    <name evidence="2" type="ORF">E2C01_000527</name>
</gene>
<evidence type="ECO:0000313" key="3">
    <source>
        <dbReference type="Proteomes" id="UP000324222"/>
    </source>
</evidence>
<feature type="region of interest" description="Disordered" evidence="1">
    <location>
        <begin position="229"/>
        <end position="350"/>
    </location>
</feature>
<feature type="compositionally biased region" description="Basic residues" evidence="1">
    <location>
        <begin position="826"/>
        <end position="840"/>
    </location>
</feature>
<organism evidence="2 3">
    <name type="scientific">Portunus trituberculatus</name>
    <name type="common">Swimming crab</name>
    <name type="synonym">Neptunus trituberculatus</name>
    <dbReference type="NCBI Taxonomy" id="210409"/>
    <lineage>
        <taxon>Eukaryota</taxon>
        <taxon>Metazoa</taxon>
        <taxon>Ecdysozoa</taxon>
        <taxon>Arthropoda</taxon>
        <taxon>Crustacea</taxon>
        <taxon>Multicrustacea</taxon>
        <taxon>Malacostraca</taxon>
        <taxon>Eumalacostraca</taxon>
        <taxon>Eucarida</taxon>
        <taxon>Decapoda</taxon>
        <taxon>Pleocyemata</taxon>
        <taxon>Brachyura</taxon>
        <taxon>Eubrachyura</taxon>
        <taxon>Portunoidea</taxon>
        <taxon>Portunidae</taxon>
        <taxon>Portuninae</taxon>
        <taxon>Portunus</taxon>
    </lineage>
</organism>
<keyword evidence="3" id="KW-1185">Reference proteome</keyword>
<feature type="compositionally biased region" description="Basic and acidic residues" evidence="1">
    <location>
        <begin position="876"/>
        <end position="893"/>
    </location>
</feature>
<accession>A0A5B7CFG9</accession>
<feature type="compositionally biased region" description="Basic residues" evidence="1">
    <location>
        <begin position="169"/>
        <end position="184"/>
    </location>
</feature>
<feature type="region of interest" description="Disordered" evidence="1">
    <location>
        <begin position="126"/>
        <end position="205"/>
    </location>
</feature>
<feature type="region of interest" description="Disordered" evidence="1">
    <location>
        <begin position="1"/>
        <end position="65"/>
    </location>
</feature>